<dbReference type="PROSITE" id="PS51257">
    <property type="entry name" value="PROKAR_LIPOPROTEIN"/>
    <property type="match status" value="1"/>
</dbReference>
<reference evidence="7 8" key="1">
    <citation type="submission" date="2019-01" db="EMBL/GenBank/DDBJ databases">
        <title>Nuclear Genome Assembly of the Microalgal Biofuel strain Nannochloropsis salina CCMP1776.</title>
        <authorList>
            <person name="Hovde B."/>
        </authorList>
    </citation>
    <scope>NUCLEOTIDE SEQUENCE [LARGE SCALE GENOMIC DNA]</scope>
    <source>
        <strain evidence="7 8">CCMP1776</strain>
    </source>
</reference>
<comment type="caution">
    <text evidence="7">The sequence shown here is derived from an EMBL/GenBank/DDBJ whole genome shotgun (WGS) entry which is preliminary data.</text>
</comment>
<sequence length="230" mass="27134">MVCSHTKAEEKALPPPLSLLGCSSAAHAINWHKFLTFPVVLSFMYFFDNFTQPALMYLMLHSVYCWCWLTKHMTFRDKNFDEKVSFPFFFTIFVYVDLYWVGPYMLCKYRRDPYLENWEMCAAILLWGYGVFLHFASDSQKAHTLTYRGRGLITSGLFSWVRNPNYLGETLIYMAYALLTKSKVAWAILASFVLITFVPNMIKKDKSLEKYGEEFVNYKKKTWVMIPFIY</sequence>
<evidence type="ECO:0000256" key="2">
    <source>
        <dbReference type="ARBA" id="ARBA00022692"/>
    </source>
</evidence>
<dbReference type="Gene3D" id="1.20.120.1630">
    <property type="match status" value="1"/>
</dbReference>
<evidence type="ECO:0000256" key="3">
    <source>
        <dbReference type="ARBA" id="ARBA00022989"/>
    </source>
</evidence>
<accession>A0A4D9D894</accession>
<dbReference type="GO" id="GO:0016627">
    <property type="term" value="F:oxidoreductase activity, acting on the CH-CH group of donors"/>
    <property type="evidence" value="ECO:0007669"/>
    <property type="project" value="InterPro"/>
</dbReference>
<name>A0A4D9D894_9STRA</name>
<dbReference type="EMBL" id="SDOX01000008">
    <property type="protein sequence ID" value="TFJ86597.1"/>
    <property type="molecule type" value="Genomic_DNA"/>
</dbReference>
<keyword evidence="3 5" id="KW-1133">Transmembrane helix</keyword>
<proteinExistence type="predicted"/>
<feature type="transmembrane region" description="Helical" evidence="5">
    <location>
        <begin position="86"/>
        <end position="106"/>
    </location>
</feature>
<evidence type="ECO:0000256" key="1">
    <source>
        <dbReference type="ARBA" id="ARBA00004141"/>
    </source>
</evidence>
<dbReference type="InterPro" id="IPR001104">
    <property type="entry name" value="3-oxo-5_a-steroid_4-DH_C"/>
</dbReference>
<evidence type="ECO:0000313" key="7">
    <source>
        <dbReference type="EMBL" id="TFJ86597.1"/>
    </source>
</evidence>
<dbReference type="Pfam" id="PF02544">
    <property type="entry name" value="Steroid_dh"/>
    <property type="match status" value="1"/>
</dbReference>
<protein>
    <recommendedName>
        <fullName evidence="6">3-oxo-5-alpha-steroid 4-dehydrogenase C-terminal domain-containing protein</fullName>
    </recommendedName>
</protein>
<feature type="transmembrane region" description="Helical" evidence="5">
    <location>
        <begin position="54"/>
        <end position="74"/>
    </location>
</feature>
<evidence type="ECO:0000256" key="4">
    <source>
        <dbReference type="ARBA" id="ARBA00023136"/>
    </source>
</evidence>
<evidence type="ECO:0000259" key="6">
    <source>
        <dbReference type="Pfam" id="PF02544"/>
    </source>
</evidence>
<feature type="domain" description="3-oxo-5-alpha-steroid 4-dehydrogenase C-terminal" evidence="6">
    <location>
        <begin position="89"/>
        <end position="230"/>
    </location>
</feature>
<feature type="transmembrane region" description="Helical" evidence="5">
    <location>
        <begin position="184"/>
        <end position="202"/>
    </location>
</feature>
<dbReference type="InterPro" id="IPR010721">
    <property type="entry name" value="UstE-like"/>
</dbReference>
<comment type="subcellular location">
    <subcellularLocation>
        <location evidence="1">Membrane</location>
        <topology evidence="1">Multi-pass membrane protein</topology>
    </subcellularLocation>
</comment>
<evidence type="ECO:0000256" key="5">
    <source>
        <dbReference type="SAM" id="Phobius"/>
    </source>
</evidence>
<dbReference type="Proteomes" id="UP000355283">
    <property type="component" value="Unassembled WGS sequence"/>
</dbReference>
<feature type="transmembrane region" description="Helical" evidence="5">
    <location>
        <begin position="118"/>
        <end position="137"/>
    </location>
</feature>
<dbReference type="AlphaFoldDB" id="A0A4D9D894"/>
<dbReference type="GO" id="GO:0006629">
    <property type="term" value="P:lipid metabolic process"/>
    <property type="evidence" value="ECO:0007669"/>
    <property type="project" value="InterPro"/>
</dbReference>
<organism evidence="7 8">
    <name type="scientific">Nannochloropsis salina CCMP1776</name>
    <dbReference type="NCBI Taxonomy" id="1027361"/>
    <lineage>
        <taxon>Eukaryota</taxon>
        <taxon>Sar</taxon>
        <taxon>Stramenopiles</taxon>
        <taxon>Ochrophyta</taxon>
        <taxon>Eustigmatophyceae</taxon>
        <taxon>Eustigmatales</taxon>
        <taxon>Monodopsidaceae</taxon>
        <taxon>Microchloropsis</taxon>
        <taxon>Microchloropsis salina</taxon>
    </lineage>
</organism>
<keyword evidence="2 5" id="KW-0812">Transmembrane</keyword>
<dbReference type="PANTHER" id="PTHR32251:SF33">
    <property type="entry name" value="STEROID 5-ALPHA REDUCTASE C-TERMINAL DOMAIN-CONTAINING PROTEIN"/>
    <property type="match status" value="1"/>
</dbReference>
<dbReference type="OrthoDB" id="67965at2759"/>
<evidence type="ECO:0000313" key="8">
    <source>
        <dbReference type="Proteomes" id="UP000355283"/>
    </source>
</evidence>
<gene>
    <name evidence="7" type="ORF">NSK_002254</name>
</gene>
<dbReference type="GO" id="GO:0016020">
    <property type="term" value="C:membrane"/>
    <property type="evidence" value="ECO:0007669"/>
    <property type="project" value="UniProtKB-SubCell"/>
</dbReference>
<dbReference type="PANTHER" id="PTHR32251">
    <property type="entry name" value="3-OXO-5-ALPHA-STEROID 4-DEHYDROGENASE"/>
    <property type="match status" value="1"/>
</dbReference>
<keyword evidence="8" id="KW-1185">Reference proteome</keyword>
<keyword evidence="4 5" id="KW-0472">Membrane</keyword>
<dbReference type="PROSITE" id="PS50244">
    <property type="entry name" value="S5A_REDUCTASE"/>
    <property type="match status" value="1"/>
</dbReference>